<accession>A0A7J7K5C8</accession>
<dbReference type="EMBL" id="VXIV02001227">
    <property type="protein sequence ID" value="KAF6033832.1"/>
    <property type="molecule type" value="Genomic_DNA"/>
</dbReference>
<reference evidence="2" key="1">
    <citation type="submission" date="2020-06" db="EMBL/GenBank/DDBJ databases">
        <title>Draft genome of Bugula neritina, a colonial animal packing powerful symbionts and potential medicines.</title>
        <authorList>
            <person name="Rayko M."/>
        </authorList>
    </citation>
    <scope>NUCLEOTIDE SEQUENCE [LARGE SCALE GENOMIC DNA]</scope>
    <source>
        <strain evidence="2">Kwan_BN1</strain>
    </source>
</reference>
<keyword evidence="3" id="KW-1185">Reference proteome</keyword>
<dbReference type="AlphaFoldDB" id="A0A7J7K5C8"/>
<protein>
    <recommendedName>
        <fullName evidence="1">CCHC-type domain-containing protein</fullName>
    </recommendedName>
</protein>
<dbReference type="Pfam" id="PF22936">
    <property type="entry name" value="Pol_BBD"/>
    <property type="match status" value="1"/>
</dbReference>
<dbReference type="InterPro" id="IPR001878">
    <property type="entry name" value="Znf_CCHC"/>
</dbReference>
<gene>
    <name evidence="2" type="ORF">EB796_007858</name>
</gene>
<proteinExistence type="predicted"/>
<comment type="caution">
    <text evidence="2">The sequence shown here is derived from an EMBL/GenBank/DDBJ whole genome shotgun (WGS) entry which is preliminary data.</text>
</comment>
<evidence type="ECO:0000259" key="1">
    <source>
        <dbReference type="SMART" id="SM00343"/>
    </source>
</evidence>
<dbReference type="GO" id="GO:0003676">
    <property type="term" value="F:nucleic acid binding"/>
    <property type="evidence" value="ECO:0007669"/>
    <property type="project" value="InterPro"/>
</dbReference>
<dbReference type="OrthoDB" id="6287527at2759"/>
<dbReference type="SUPFAM" id="SSF57756">
    <property type="entry name" value="Retrovirus zinc finger-like domains"/>
    <property type="match status" value="1"/>
</dbReference>
<organism evidence="2 3">
    <name type="scientific">Bugula neritina</name>
    <name type="common">Brown bryozoan</name>
    <name type="synonym">Sertularia neritina</name>
    <dbReference type="NCBI Taxonomy" id="10212"/>
    <lineage>
        <taxon>Eukaryota</taxon>
        <taxon>Metazoa</taxon>
        <taxon>Spiralia</taxon>
        <taxon>Lophotrochozoa</taxon>
        <taxon>Bryozoa</taxon>
        <taxon>Gymnolaemata</taxon>
        <taxon>Cheilostomatida</taxon>
        <taxon>Flustrina</taxon>
        <taxon>Buguloidea</taxon>
        <taxon>Bugulidae</taxon>
        <taxon>Bugula</taxon>
    </lineage>
</organism>
<feature type="domain" description="CCHC-type" evidence="1">
    <location>
        <begin position="39"/>
        <end position="55"/>
    </location>
</feature>
<dbReference type="InterPro" id="IPR036875">
    <property type="entry name" value="Znf_CCHC_sf"/>
</dbReference>
<dbReference type="GO" id="GO:0008270">
    <property type="term" value="F:zinc ion binding"/>
    <property type="evidence" value="ECO:0007669"/>
    <property type="project" value="InterPro"/>
</dbReference>
<dbReference type="Proteomes" id="UP000593567">
    <property type="component" value="Unassembled WGS sequence"/>
</dbReference>
<sequence>MVFKGRDNFKPTSKRDKHCTACGKSNHSTKDCYSKHKLFCNYCKKAGHIESVCRTKKKTNKTEISSANATYAFTVNASNQCNIATQNKSQGGQLLMVDCGATSHLVNNENNFISFDKSFTPENHYIEMADGRKTNKLAVAKGTAQFTITDDNNMEQQIHLKDALLAPTIPTSLFSVHAATQKGAKVHFSREKYTDSRQDKFSNYAQRQIVLPQDNPYR</sequence>
<dbReference type="SMART" id="SM00343">
    <property type="entry name" value="ZnF_C2HC"/>
    <property type="match status" value="2"/>
</dbReference>
<evidence type="ECO:0000313" key="2">
    <source>
        <dbReference type="EMBL" id="KAF6033832.1"/>
    </source>
</evidence>
<evidence type="ECO:0000313" key="3">
    <source>
        <dbReference type="Proteomes" id="UP000593567"/>
    </source>
</evidence>
<name>A0A7J7K5C8_BUGNE</name>
<feature type="domain" description="CCHC-type" evidence="1">
    <location>
        <begin position="18"/>
        <end position="34"/>
    </location>
</feature>
<dbReference type="InterPro" id="IPR054722">
    <property type="entry name" value="PolX-like_BBD"/>
</dbReference>
<dbReference type="Gene3D" id="4.10.60.10">
    <property type="entry name" value="Zinc finger, CCHC-type"/>
    <property type="match status" value="1"/>
</dbReference>